<accession>A0A256GW03</accession>
<organism evidence="1 2">
    <name type="scientific">Brucella pseudogrignonensis</name>
    <dbReference type="NCBI Taxonomy" id="419475"/>
    <lineage>
        <taxon>Bacteria</taxon>
        <taxon>Pseudomonadati</taxon>
        <taxon>Pseudomonadota</taxon>
        <taxon>Alphaproteobacteria</taxon>
        <taxon>Hyphomicrobiales</taxon>
        <taxon>Brucellaceae</taxon>
        <taxon>Brucella/Ochrobactrum group</taxon>
        <taxon>Brucella</taxon>
    </lineage>
</organism>
<keyword evidence="2" id="KW-1185">Reference proteome</keyword>
<proteinExistence type="predicted"/>
<comment type="caution">
    <text evidence="1">The sequence shown here is derived from an EMBL/GenBank/DDBJ whole genome shotgun (WGS) entry which is preliminary data.</text>
</comment>
<protein>
    <submittedName>
        <fullName evidence="1">Uncharacterized protein</fullName>
    </submittedName>
</protein>
<sequence>MRHHISAHVLNFLQLPVSIKNASFLADEAAMTAGNCAFINMKARQRSQVDSCSFTSLLRWLD</sequence>
<dbReference type="Proteomes" id="UP000216188">
    <property type="component" value="Unassembled WGS sequence"/>
</dbReference>
<dbReference type="AlphaFoldDB" id="A0A256GW03"/>
<gene>
    <name evidence="1" type="ORF">CEV34_0126</name>
</gene>
<reference evidence="1 2" key="1">
    <citation type="submission" date="2017-07" db="EMBL/GenBank/DDBJ databases">
        <title>Phylogenetic study on the rhizospheric bacterium Ochrobactrum sp. A44.</title>
        <authorList>
            <person name="Krzyzanowska D.M."/>
            <person name="Ossowicki A."/>
            <person name="Rajewska M."/>
            <person name="Maciag T."/>
            <person name="Kaczynski Z."/>
            <person name="Czerwicka M."/>
            <person name="Jafra S."/>
        </authorList>
    </citation>
    <scope>NUCLEOTIDE SEQUENCE [LARGE SCALE GENOMIC DNA]</scope>
    <source>
        <strain evidence="1 2">CCUG 30717</strain>
    </source>
</reference>
<evidence type="ECO:0000313" key="2">
    <source>
        <dbReference type="Proteomes" id="UP000216188"/>
    </source>
</evidence>
<evidence type="ECO:0000313" key="1">
    <source>
        <dbReference type="EMBL" id="OYR30731.1"/>
    </source>
</evidence>
<dbReference type="EMBL" id="NNRM01000003">
    <property type="protein sequence ID" value="OYR30731.1"/>
    <property type="molecule type" value="Genomic_DNA"/>
</dbReference>
<name>A0A256GW03_9HYPH</name>